<reference evidence="1" key="1">
    <citation type="submission" date="2021-01" db="EMBL/GenBank/DDBJ databases">
        <authorList>
            <consortium name="Genoscope - CEA"/>
            <person name="William W."/>
        </authorList>
    </citation>
    <scope>NUCLEOTIDE SEQUENCE</scope>
</reference>
<dbReference type="EMBL" id="CAJJDN010000012">
    <property type="protein sequence ID" value="CAD8058795.1"/>
    <property type="molecule type" value="Genomic_DNA"/>
</dbReference>
<name>A0A8S1KXV3_9CILI</name>
<evidence type="ECO:0000313" key="2">
    <source>
        <dbReference type="Proteomes" id="UP000692954"/>
    </source>
</evidence>
<gene>
    <name evidence="1" type="ORF">PSON_ATCC_30995.1.T0120418</name>
</gene>
<keyword evidence="2" id="KW-1185">Reference proteome</keyword>
<evidence type="ECO:0000313" key="1">
    <source>
        <dbReference type="EMBL" id="CAD8058795.1"/>
    </source>
</evidence>
<organism evidence="1 2">
    <name type="scientific">Paramecium sonneborni</name>
    <dbReference type="NCBI Taxonomy" id="65129"/>
    <lineage>
        <taxon>Eukaryota</taxon>
        <taxon>Sar</taxon>
        <taxon>Alveolata</taxon>
        <taxon>Ciliophora</taxon>
        <taxon>Intramacronucleata</taxon>
        <taxon>Oligohymenophorea</taxon>
        <taxon>Peniculida</taxon>
        <taxon>Parameciidae</taxon>
        <taxon>Paramecium</taxon>
    </lineage>
</organism>
<dbReference type="AlphaFoldDB" id="A0A8S1KXV3"/>
<proteinExistence type="predicted"/>
<accession>A0A8S1KXV3</accession>
<comment type="caution">
    <text evidence="1">The sequence shown here is derived from an EMBL/GenBank/DDBJ whole genome shotgun (WGS) entry which is preliminary data.</text>
</comment>
<protein>
    <submittedName>
        <fullName evidence="1">Uncharacterized protein</fullName>
    </submittedName>
</protein>
<dbReference type="Proteomes" id="UP000692954">
    <property type="component" value="Unassembled WGS sequence"/>
</dbReference>
<sequence>MDYMQKRFETKNSFINLIILKQFRMELAQELEYSKYFGQNFYIRGRMHILNQLLSLINGSEGIAN</sequence>